<evidence type="ECO:0000256" key="4">
    <source>
        <dbReference type="SAM" id="MobiDB-lite"/>
    </source>
</evidence>
<feature type="compositionally biased region" description="Polar residues" evidence="4">
    <location>
        <begin position="124"/>
        <end position="137"/>
    </location>
</feature>
<dbReference type="Pfam" id="PF15772">
    <property type="entry name" value="UPF0688"/>
    <property type="match status" value="1"/>
</dbReference>
<evidence type="ECO:0000256" key="3">
    <source>
        <dbReference type="ARBA" id="ARBA00023242"/>
    </source>
</evidence>
<evidence type="ECO:0000313" key="5">
    <source>
        <dbReference type="Ensembl" id="ENSAMEP00000009633.2"/>
    </source>
</evidence>
<dbReference type="InParanoid" id="G1LRE8"/>
<comment type="similarity">
    <text evidence="2">Belongs to the UPF0688 family.</text>
</comment>
<keyword evidence="3" id="KW-0539">Nucleus</keyword>
<name>G1LRE8_AILME</name>
<dbReference type="Ensembl" id="ENSAMET00000010049.2">
    <property type="protein sequence ID" value="ENSAMEP00000009633.2"/>
    <property type="gene ID" value="ENSAMEG00000009169.2"/>
</dbReference>
<reference evidence="5" key="2">
    <citation type="submission" date="2025-08" db="UniProtKB">
        <authorList>
            <consortium name="Ensembl"/>
        </authorList>
    </citation>
    <scope>IDENTIFICATION</scope>
</reference>
<organism evidence="5 6">
    <name type="scientific">Ailuropoda melanoleuca</name>
    <name type="common">Giant panda</name>
    <dbReference type="NCBI Taxonomy" id="9646"/>
    <lineage>
        <taxon>Eukaryota</taxon>
        <taxon>Metazoa</taxon>
        <taxon>Chordata</taxon>
        <taxon>Craniata</taxon>
        <taxon>Vertebrata</taxon>
        <taxon>Euteleostomi</taxon>
        <taxon>Mammalia</taxon>
        <taxon>Eutheria</taxon>
        <taxon>Laurasiatheria</taxon>
        <taxon>Carnivora</taxon>
        <taxon>Caniformia</taxon>
        <taxon>Ursidae</taxon>
        <taxon>Ailuropoda</taxon>
    </lineage>
</organism>
<accession>G1LRE8</accession>
<dbReference type="STRING" id="9646.ENSAMEP00000009633"/>
<gene>
    <name evidence="5" type="primary">C11H1orf174</name>
</gene>
<feature type="compositionally biased region" description="Basic residues" evidence="4">
    <location>
        <begin position="8"/>
        <end position="24"/>
    </location>
</feature>
<evidence type="ECO:0000256" key="1">
    <source>
        <dbReference type="ARBA" id="ARBA00004123"/>
    </source>
</evidence>
<evidence type="ECO:0000313" key="6">
    <source>
        <dbReference type="Proteomes" id="UP000008912"/>
    </source>
</evidence>
<dbReference type="eggNOG" id="ENOG502SBCG">
    <property type="taxonomic scope" value="Eukaryota"/>
</dbReference>
<keyword evidence="6" id="KW-1185">Reference proteome</keyword>
<protein>
    <submittedName>
        <fullName evidence="5">Uncharacterized protein</fullName>
    </submittedName>
</protein>
<feature type="region of interest" description="Disordered" evidence="4">
    <location>
        <begin position="118"/>
        <end position="145"/>
    </location>
</feature>
<feature type="region of interest" description="Disordered" evidence="4">
    <location>
        <begin position="1"/>
        <end position="24"/>
    </location>
</feature>
<dbReference type="HOGENOM" id="CLU_096286_0_0_1"/>
<reference evidence="5 6" key="1">
    <citation type="journal article" date="2010" name="Nature">
        <title>The sequence and de novo assembly of the giant panda genome.</title>
        <authorList>
            <person name="Li R."/>
            <person name="Fan W."/>
            <person name="Tian G."/>
            <person name="Zhu H."/>
            <person name="He L."/>
            <person name="Cai J."/>
            <person name="Huang Q."/>
            <person name="Cai Q."/>
            <person name="Li B."/>
            <person name="Bai Y."/>
            <person name="Zhang Z."/>
            <person name="Zhang Y."/>
            <person name="Wang W."/>
            <person name="Li J."/>
            <person name="Wei F."/>
            <person name="Li H."/>
            <person name="Jian M."/>
            <person name="Li J."/>
            <person name="Zhang Z."/>
            <person name="Nielsen R."/>
            <person name="Li D."/>
            <person name="Gu W."/>
            <person name="Yang Z."/>
            <person name="Xuan Z."/>
            <person name="Ryder O.A."/>
            <person name="Leung F.C."/>
            <person name="Zhou Y."/>
            <person name="Cao J."/>
            <person name="Sun X."/>
            <person name="Fu Y."/>
            <person name="Fang X."/>
            <person name="Guo X."/>
            <person name="Wang B."/>
            <person name="Hou R."/>
            <person name="Shen F."/>
            <person name="Mu B."/>
            <person name="Ni P."/>
            <person name="Lin R."/>
            <person name="Qian W."/>
            <person name="Wang G."/>
            <person name="Yu C."/>
            <person name="Nie W."/>
            <person name="Wang J."/>
            <person name="Wu Z."/>
            <person name="Liang H."/>
            <person name="Min J."/>
            <person name="Wu Q."/>
            <person name="Cheng S."/>
            <person name="Ruan J."/>
            <person name="Wang M."/>
            <person name="Shi Z."/>
            <person name="Wen M."/>
            <person name="Liu B."/>
            <person name="Ren X."/>
            <person name="Zheng H."/>
            <person name="Dong D."/>
            <person name="Cook K."/>
            <person name="Shan G."/>
            <person name="Zhang H."/>
            <person name="Kosiol C."/>
            <person name="Xie X."/>
            <person name="Lu Z."/>
            <person name="Zheng H."/>
            <person name="Li Y."/>
            <person name="Steiner C.C."/>
            <person name="Lam T.T."/>
            <person name="Lin S."/>
            <person name="Zhang Q."/>
            <person name="Li G."/>
            <person name="Tian J."/>
            <person name="Gong T."/>
            <person name="Liu H."/>
            <person name="Zhang D."/>
            <person name="Fang L."/>
            <person name="Ye C."/>
            <person name="Zhang J."/>
            <person name="Hu W."/>
            <person name="Xu A."/>
            <person name="Ren Y."/>
            <person name="Zhang G."/>
            <person name="Bruford M.W."/>
            <person name="Li Q."/>
            <person name="Ma L."/>
            <person name="Guo Y."/>
            <person name="An N."/>
            <person name="Hu Y."/>
            <person name="Zheng Y."/>
            <person name="Shi Y."/>
            <person name="Li Z."/>
            <person name="Liu Q."/>
            <person name="Chen Y."/>
            <person name="Zhao J."/>
            <person name="Qu N."/>
            <person name="Zhao S."/>
            <person name="Tian F."/>
            <person name="Wang X."/>
            <person name="Wang H."/>
            <person name="Xu L."/>
            <person name="Liu X."/>
            <person name="Vinar T."/>
            <person name="Wang Y."/>
            <person name="Lam T.W."/>
            <person name="Yiu S.M."/>
            <person name="Liu S."/>
            <person name="Zhang H."/>
            <person name="Li D."/>
            <person name="Huang Y."/>
            <person name="Wang X."/>
            <person name="Yang G."/>
            <person name="Jiang Z."/>
            <person name="Wang J."/>
            <person name="Qin N."/>
            <person name="Li L."/>
            <person name="Li J."/>
            <person name="Bolund L."/>
            <person name="Kristiansen K."/>
            <person name="Wong G.K."/>
            <person name="Olson M."/>
            <person name="Zhang X."/>
            <person name="Li S."/>
            <person name="Yang H."/>
            <person name="Wang J."/>
            <person name="Wang J."/>
        </authorList>
    </citation>
    <scope>NUCLEOTIDE SEQUENCE [LARGE SCALE GENOMIC DNA]</scope>
</reference>
<dbReference type="InterPro" id="IPR031530">
    <property type="entry name" value="UPF0688"/>
</dbReference>
<sequence>MAVAPPKRGPHGSRQKSAPHKHGRRHAHCVHRPLCWVTCLGTPGCDWPPFWWRQTPGRGPKAAGLQLLGEALDRDAGIWGGAGGGSAPLTLMRSRKLTGAVRSSARLRARRCSARLASAREAGTATSARTGCQTSSHKAADRRTSKKFKYDKGHLLKSELQKLVPKSNSVALPKIPPESPCASKTLGFAEDHVLPPGKGAGALAQPEAAGPPLGPCTAVGAAGPAGTEDGPRLPTPGALTGEEPPSSRTARAPPAEQGPRPPLQTDDSVFLDEDSNQPMPVGRFFGNVELMQDLPPASSSCPSMSRREFRKMHFRAKDDDDDDDDGAEM</sequence>
<dbReference type="PANTHER" id="PTHR28491:SF1">
    <property type="entry name" value="UPF0688 PROTEIN C1ORF174"/>
    <property type="match status" value="1"/>
</dbReference>
<reference evidence="5" key="3">
    <citation type="submission" date="2025-09" db="UniProtKB">
        <authorList>
            <consortium name="Ensembl"/>
        </authorList>
    </citation>
    <scope>IDENTIFICATION</scope>
</reference>
<proteinExistence type="inferred from homology"/>
<feature type="region of interest" description="Disordered" evidence="4">
    <location>
        <begin position="197"/>
        <end position="329"/>
    </location>
</feature>
<evidence type="ECO:0000256" key="2">
    <source>
        <dbReference type="ARBA" id="ARBA00006634"/>
    </source>
</evidence>
<dbReference type="Proteomes" id="UP000008912">
    <property type="component" value="Unassembled WGS sequence"/>
</dbReference>
<feature type="compositionally biased region" description="Acidic residues" evidence="4">
    <location>
        <begin position="319"/>
        <end position="329"/>
    </location>
</feature>
<dbReference type="AlphaFoldDB" id="G1LRE8"/>
<feature type="compositionally biased region" description="Low complexity" evidence="4">
    <location>
        <begin position="244"/>
        <end position="255"/>
    </location>
</feature>
<comment type="subcellular location">
    <subcellularLocation>
        <location evidence="1">Nucleus</location>
    </subcellularLocation>
</comment>
<dbReference type="PANTHER" id="PTHR28491">
    <property type="entry name" value="UPF0688 PROTEIN C1ORF174"/>
    <property type="match status" value="1"/>
</dbReference>
<dbReference type="GeneTree" id="ENSGT00390000016496"/>
<dbReference type="GO" id="GO:0005634">
    <property type="term" value="C:nucleus"/>
    <property type="evidence" value="ECO:0007669"/>
    <property type="project" value="UniProtKB-SubCell"/>
</dbReference>